<organism evidence="2 3">
    <name type="scientific">Digitaria exilis</name>
    <dbReference type="NCBI Taxonomy" id="1010633"/>
    <lineage>
        <taxon>Eukaryota</taxon>
        <taxon>Viridiplantae</taxon>
        <taxon>Streptophyta</taxon>
        <taxon>Embryophyta</taxon>
        <taxon>Tracheophyta</taxon>
        <taxon>Spermatophyta</taxon>
        <taxon>Magnoliopsida</taxon>
        <taxon>Liliopsida</taxon>
        <taxon>Poales</taxon>
        <taxon>Poaceae</taxon>
        <taxon>PACMAD clade</taxon>
        <taxon>Panicoideae</taxon>
        <taxon>Panicodae</taxon>
        <taxon>Paniceae</taxon>
        <taxon>Anthephorinae</taxon>
        <taxon>Digitaria</taxon>
    </lineage>
</organism>
<keyword evidence="3" id="KW-1185">Reference proteome</keyword>
<dbReference type="OrthoDB" id="663323at2759"/>
<accession>A0A835F1R0</accession>
<gene>
    <name evidence="2" type="ORF">HU200_020331</name>
</gene>
<name>A0A835F1R0_9POAL</name>
<dbReference type="EMBL" id="JACEFO010001653">
    <property type="protein sequence ID" value="KAF8725776.1"/>
    <property type="molecule type" value="Genomic_DNA"/>
</dbReference>
<protein>
    <submittedName>
        <fullName evidence="2">Uncharacterized protein</fullName>
    </submittedName>
</protein>
<dbReference type="Proteomes" id="UP000636709">
    <property type="component" value="Unassembled WGS sequence"/>
</dbReference>
<sequence length="68" mass="7719">MVNHDSLDDENPRSHTANKIGDNNREDMFILVSVNDQYKTAAFNYQSNKTATNNPPRLQRQASLITPT</sequence>
<proteinExistence type="predicted"/>
<feature type="region of interest" description="Disordered" evidence="1">
    <location>
        <begin position="1"/>
        <end position="25"/>
    </location>
</feature>
<evidence type="ECO:0000313" key="2">
    <source>
        <dbReference type="EMBL" id="KAF8725776.1"/>
    </source>
</evidence>
<reference evidence="2" key="1">
    <citation type="submission" date="2020-07" db="EMBL/GenBank/DDBJ databases">
        <title>Genome sequence and genetic diversity analysis of an under-domesticated orphan crop, white fonio (Digitaria exilis).</title>
        <authorList>
            <person name="Bennetzen J.L."/>
            <person name="Chen S."/>
            <person name="Ma X."/>
            <person name="Wang X."/>
            <person name="Yssel A.E.J."/>
            <person name="Chaluvadi S.R."/>
            <person name="Johnson M."/>
            <person name="Gangashetty P."/>
            <person name="Hamidou F."/>
            <person name="Sanogo M.D."/>
            <person name="Zwaenepoel A."/>
            <person name="Wallace J."/>
            <person name="Van De Peer Y."/>
            <person name="Van Deynze A."/>
        </authorList>
    </citation>
    <scope>NUCLEOTIDE SEQUENCE</scope>
    <source>
        <tissue evidence="2">Leaves</tissue>
    </source>
</reference>
<dbReference type="AlphaFoldDB" id="A0A835F1R0"/>
<evidence type="ECO:0000313" key="3">
    <source>
        <dbReference type="Proteomes" id="UP000636709"/>
    </source>
</evidence>
<comment type="caution">
    <text evidence="2">The sequence shown here is derived from an EMBL/GenBank/DDBJ whole genome shotgun (WGS) entry which is preliminary data.</text>
</comment>
<feature type="region of interest" description="Disordered" evidence="1">
    <location>
        <begin position="46"/>
        <end position="68"/>
    </location>
</feature>
<evidence type="ECO:0000256" key="1">
    <source>
        <dbReference type="SAM" id="MobiDB-lite"/>
    </source>
</evidence>